<dbReference type="EnsemblMetazoa" id="CJA09805.1">
    <property type="protein sequence ID" value="CJA09805.1"/>
    <property type="gene ID" value="WBGene00129008"/>
</dbReference>
<reference evidence="4" key="1">
    <citation type="submission" date="2010-08" db="EMBL/GenBank/DDBJ databases">
        <authorList>
            <consortium name="Caenorhabditis japonica Sequencing Consortium"/>
            <person name="Wilson R.K."/>
        </authorList>
    </citation>
    <scope>NUCLEOTIDE SEQUENCE [LARGE SCALE GENOMIC DNA]</scope>
    <source>
        <strain evidence="4">DF5081</strain>
    </source>
</reference>
<accession>A0A8R1HYJ5</accession>
<dbReference type="InterPro" id="IPR035940">
    <property type="entry name" value="CAP_sf"/>
</dbReference>
<evidence type="ECO:0000259" key="2">
    <source>
        <dbReference type="SMART" id="SM00198"/>
    </source>
</evidence>
<organism evidence="3 4">
    <name type="scientific">Caenorhabditis japonica</name>
    <dbReference type="NCBI Taxonomy" id="281687"/>
    <lineage>
        <taxon>Eukaryota</taxon>
        <taxon>Metazoa</taxon>
        <taxon>Ecdysozoa</taxon>
        <taxon>Nematoda</taxon>
        <taxon>Chromadorea</taxon>
        <taxon>Rhabditida</taxon>
        <taxon>Rhabditina</taxon>
        <taxon>Rhabditomorpha</taxon>
        <taxon>Rhabditoidea</taxon>
        <taxon>Rhabditidae</taxon>
        <taxon>Peloderinae</taxon>
        <taxon>Caenorhabditis</taxon>
    </lineage>
</organism>
<dbReference type="PANTHER" id="PTHR10334">
    <property type="entry name" value="CYSTEINE-RICH SECRETORY PROTEIN-RELATED"/>
    <property type="match status" value="1"/>
</dbReference>
<dbReference type="PRINTS" id="PR00837">
    <property type="entry name" value="V5TPXLIKE"/>
</dbReference>
<dbReference type="FunFam" id="3.40.33.10:FF:000013">
    <property type="entry name" value="SCP-Like extracellular protein"/>
    <property type="match status" value="1"/>
</dbReference>
<evidence type="ECO:0000256" key="1">
    <source>
        <dbReference type="SAM" id="SignalP"/>
    </source>
</evidence>
<reference evidence="3" key="2">
    <citation type="submission" date="2022-06" db="UniProtKB">
        <authorList>
            <consortium name="EnsemblMetazoa"/>
        </authorList>
    </citation>
    <scope>IDENTIFICATION</scope>
    <source>
        <strain evidence="3">DF5081</strain>
    </source>
</reference>
<dbReference type="InterPro" id="IPR001283">
    <property type="entry name" value="CRISP-related"/>
</dbReference>
<dbReference type="Proteomes" id="UP000005237">
    <property type="component" value="Unassembled WGS sequence"/>
</dbReference>
<dbReference type="Pfam" id="PF00188">
    <property type="entry name" value="CAP"/>
    <property type="match status" value="1"/>
</dbReference>
<feature type="chain" id="PRO_5035921322" evidence="1">
    <location>
        <begin position="16"/>
        <end position="212"/>
    </location>
</feature>
<proteinExistence type="predicted"/>
<dbReference type="AlphaFoldDB" id="A0A8R1HYJ5"/>
<protein>
    <submittedName>
        <fullName evidence="3">SCP domain-containing protein</fullName>
    </submittedName>
</protein>
<dbReference type="SUPFAM" id="SSF55797">
    <property type="entry name" value="PR-1-like"/>
    <property type="match status" value="1"/>
</dbReference>
<dbReference type="CDD" id="cd05380">
    <property type="entry name" value="CAP_euk"/>
    <property type="match status" value="1"/>
</dbReference>
<evidence type="ECO:0000313" key="3">
    <source>
        <dbReference type="EnsemblMetazoa" id="CJA09805.1"/>
    </source>
</evidence>
<dbReference type="SMART" id="SM00198">
    <property type="entry name" value="SCP"/>
    <property type="match status" value="1"/>
</dbReference>
<keyword evidence="4" id="KW-1185">Reference proteome</keyword>
<keyword evidence="1" id="KW-0732">Signal</keyword>
<dbReference type="PRINTS" id="PR00838">
    <property type="entry name" value="V5ALLERGEN"/>
</dbReference>
<sequence length="212" mass="23522">MQLCLFAFLVIYSAAFSVEYQQKIVDAHNELRSAVAIGNYVAKDDEVVPPAANMLKMIWNDSLANEAQKFAEECPEKHGEHPGTGENLFKAWDSELIEDVEQYSFQAVKMWESEFAENGFFSNIYTKETKKKGIGHATQMLWATAGQVGCGAKNCGVDEKLEGMNKVVMVCRYIERGNVKGNEIYKTGETCSDCPIGTNCEESSGLCIENGE</sequence>
<feature type="domain" description="SCP" evidence="2">
    <location>
        <begin position="19"/>
        <end position="181"/>
    </location>
</feature>
<dbReference type="Gene3D" id="3.40.33.10">
    <property type="entry name" value="CAP"/>
    <property type="match status" value="1"/>
</dbReference>
<name>A0A8R1HYJ5_CAEJA</name>
<evidence type="ECO:0000313" key="4">
    <source>
        <dbReference type="Proteomes" id="UP000005237"/>
    </source>
</evidence>
<feature type="signal peptide" evidence="1">
    <location>
        <begin position="1"/>
        <end position="15"/>
    </location>
</feature>
<dbReference type="InterPro" id="IPR014044">
    <property type="entry name" value="CAP_dom"/>
</dbReference>
<dbReference type="InterPro" id="IPR002413">
    <property type="entry name" value="V5_allergen-like"/>
</dbReference>